<evidence type="ECO:0000313" key="16">
    <source>
        <dbReference type="EMBL" id="KAH7308508.1"/>
    </source>
</evidence>
<dbReference type="EMBL" id="JAGPNK010000015">
    <property type="protein sequence ID" value="KAH7308508.1"/>
    <property type="molecule type" value="Genomic_DNA"/>
</dbReference>
<evidence type="ECO:0000256" key="14">
    <source>
        <dbReference type="ARBA" id="ARBA00048679"/>
    </source>
</evidence>
<evidence type="ECO:0000256" key="4">
    <source>
        <dbReference type="ARBA" id="ARBA00013948"/>
    </source>
</evidence>
<comment type="catalytic activity">
    <reaction evidence="14">
        <text>L-seryl-[protein] + ATP = O-phospho-L-seryl-[protein] + ADP + H(+)</text>
        <dbReference type="Rhea" id="RHEA:17989"/>
        <dbReference type="Rhea" id="RHEA-COMP:9863"/>
        <dbReference type="Rhea" id="RHEA-COMP:11604"/>
        <dbReference type="ChEBI" id="CHEBI:15378"/>
        <dbReference type="ChEBI" id="CHEBI:29999"/>
        <dbReference type="ChEBI" id="CHEBI:30616"/>
        <dbReference type="ChEBI" id="CHEBI:83421"/>
        <dbReference type="ChEBI" id="CHEBI:456216"/>
        <dbReference type="EC" id="2.7.11.1"/>
    </reaction>
</comment>
<dbReference type="Gene3D" id="1.10.510.10">
    <property type="entry name" value="Transferase(Phosphotransferase) domain 1"/>
    <property type="match status" value="1"/>
</dbReference>
<feature type="domain" description="Protein kinase" evidence="15">
    <location>
        <begin position="48"/>
        <end position="352"/>
    </location>
</feature>
<dbReference type="SUPFAM" id="SSF56112">
    <property type="entry name" value="Protein kinase-like (PK-like)"/>
    <property type="match status" value="1"/>
</dbReference>
<sequence>MSSNIRTFPTEGFETLPLNEKIQEETVDGYNAGDFYPVRLGEIFISRYQVLAKLGFGTSSTVWLCRDLRTNTYVTVKVCVCGEDASTEVTISRHIQSIDTDHPGKQCIRLILDEFRINGPQGSHQCLVFAPLGLTYTQFRNLFPGHGLNEDLLQQTLLMILLGLDLLHQAGVVHTDISPNNILLGAQDDTAFVKVEEAEKKNPSARKVLSDRVIHLSYTMPLTKGVPVITDFGCARLGEPGQKHSGDVMPGVYRAPEIILGLEWDSKIDIWAVGVMIWDLFEGGRLFRAVKDGHLNDEQHLAEMVSLMGPPPKQFLERSEKSRQFWDADGNWIAATPIPDQTLETREKKLSG</sequence>
<evidence type="ECO:0000256" key="11">
    <source>
        <dbReference type="ARBA" id="ARBA00030980"/>
    </source>
</evidence>
<dbReference type="PANTHER" id="PTHR47634:SF9">
    <property type="entry name" value="PROTEIN KINASE DOMAIN-CONTAINING PROTEIN-RELATED"/>
    <property type="match status" value="1"/>
</dbReference>
<dbReference type="InterPro" id="IPR051334">
    <property type="entry name" value="SRPK"/>
</dbReference>
<accession>A0A8K0WL27</accession>
<reference evidence="16" key="1">
    <citation type="journal article" date="2021" name="Nat. Commun.">
        <title>Genetic determinants of endophytism in the Arabidopsis root mycobiome.</title>
        <authorList>
            <person name="Mesny F."/>
            <person name="Miyauchi S."/>
            <person name="Thiergart T."/>
            <person name="Pickel B."/>
            <person name="Atanasova L."/>
            <person name="Karlsson M."/>
            <person name="Huettel B."/>
            <person name="Barry K.W."/>
            <person name="Haridas S."/>
            <person name="Chen C."/>
            <person name="Bauer D."/>
            <person name="Andreopoulos W."/>
            <person name="Pangilinan J."/>
            <person name="LaButti K."/>
            <person name="Riley R."/>
            <person name="Lipzen A."/>
            <person name="Clum A."/>
            <person name="Drula E."/>
            <person name="Henrissat B."/>
            <person name="Kohler A."/>
            <person name="Grigoriev I.V."/>
            <person name="Martin F.M."/>
            <person name="Hacquard S."/>
        </authorList>
    </citation>
    <scope>NUCLEOTIDE SEQUENCE</scope>
    <source>
        <strain evidence="16">MPI-CAGE-CH-0235</strain>
    </source>
</reference>
<evidence type="ECO:0000256" key="10">
    <source>
        <dbReference type="ARBA" id="ARBA00022840"/>
    </source>
</evidence>
<comment type="caution">
    <text evidence="16">The sequence shown here is derived from an EMBL/GenBank/DDBJ whole genome shotgun (WGS) entry which is preliminary data.</text>
</comment>
<organism evidence="16 17">
    <name type="scientific">Stachybotrys elegans</name>
    <dbReference type="NCBI Taxonomy" id="80388"/>
    <lineage>
        <taxon>Eukaryota</taxon>
        <taxon>Fungi</taxon>
        <taxon>Dikarya</taxon>
        <taxon>Ascomycota</taxon>
        <taxon>Pezizomycotina</taxon>
        <taxon>Sordariomycetes</taxon>
        <taxon>Hypocreomycetidae</taxon>
        <taxon>Hypocreales</taxon>
        <taxon>Stachybotryaceae</taxon>
        <taxon>Stachybotrys</taxon>
    </lineage>
</organism>
<dbReference type="Pfam" id="PF00069">
    <property type="entry name" value="Pkinase"/>
    <property type="match status" value="1"/>
</dbReference>
<dbReference type="AlphaFoldDB" id="A0A8K0WL27"/>
<comment type="function">
    <text evidence="1">Component of the EKC/KEOPS complex that is required for the formation of a threonylcarbamoyl group on adenosine at position 37 (t(6)A37) in tRNAs that read codons beginning with adenine. The complex is probably involved in the transfer of the threonylcarbamoyl moiety of threonylcarbamoyl-AMP (TC-AMP) to the N6 group of A37. BUD32 has ATPase activity in the context of the EKC/KEOPS complex and likely plays a supporting role to the catalytic subunit KAE1. The EKC/KEOPS complex also promotes both telomere uncapping and telomere elongation. The complex is required for efficient recruitment of transcriptional coactivators.</text>
</comment>
<protein>
    <recommendedName>
        <fullName evidence="5">EKC/KEOPS complex subunit BUD32</fullName>
        <ecNumber evidence="3">2.7.11.1</ecNumber>
    </recommendedName>
    <alternativeName>
        <fullName evidence="11 12">Atypical Serine/threonine protein kinase BUD32</fullName>
    </alternativeName>
    <alternativeName>
        <fullName evidence="4">EKC/KEOPS complex subunit bud32</fullName>
    </alternativeName>
</protein>
<evidence type="ECO:0000256" key="8">
    <source>
        <dbReference type="ARBA" id="ARBA00022741"/>
    </source>
</evidence>
<keyword evidence="9 16" id="KW-0418">Kinase</keyword>
<evidence type="ECO:0000256" key="3">
    <source>
        <dbReference type="ARBA" id="ARBA00012513"/>
    </source>
</evidence>
<proteinExistence type="predicted"/>
<evidence type="ECO:0000256" key="9">
    <source>
        <dbReference type="ARBA" id="ARBA00022777"/>
    </source>
</evidence>
<comment type="subunit">
    <text evidence="2">Component of the EKC/KEOPS complex composed of at least BUD32, CGI121, GON7, KAE1 and PCC1; the whole complex dimerizes.</text>
</comment>
<keyword evidence="10" id="KW-0067">ATP-binding</keyword>
<dbReference type="Proteomes" id="UP000813444">
    <property type="component" value="Unassembled WGS sequence"/>
</dbReference>
<evidence type="ECO:0000313" key="17">
    <source>
        <dbReference type="Proteomes" id="UP000813444"/>
    </source>
</evidence>
<dbReference type="GO" id="GO:0050684">
    <property type="term" value="P:regulation of mRNA processing"/>
    <property type="evidence" value="ECO:0007669"/>
    <property type="project" value="TreeGrafter"/>
</dbReference>
<gene>
    <name evidence="16" type="ORF">B0I35DRAFT_483063</name>
</gene>
<evidence type="ECO:0000256" key="5">
    <source>
        <dbReference type="ARBA" id="ARBA00019973"/>
    </source>
</evidence>
<dbReference type="Gene3D" id="3.30.200.20">
    <property type="entry name" value="Phosphorylase Kinase, domain 1"/>
    <property type="match status" value="1"/>
</dbReference>
<evidence type="ECO:0000256" key="1">
    <source>
        <dbReference type="ARBA" id="ARBA00003747"/>
    </source>
</evidence>
<dbReference type="InterPro" id="IPR008266">
    <property type="entry name" value="Tyr_kinase_AS"/>
</dbReference>
<evidence type="ECO:0000256" key="13">
    <source>
        <dbReference type="ARBA" id="ARBA00047899"/>
    </source>
</evidence>
<dbReference type="InterPro" id="IPR000719">
    <property type="entry name" value="Prot_kinase_dom"/>
</dbReference>
<dbReference type="InterPro" id="IPR011009">
    <property type="entry name" value="Kinase-like_dom_sf"/>
</dbReference>
<dbReference type="GO" id="GO:0005524">
    <property type="term" value="F:ATP binding"/>
    <property type="evidence" value="ECO:0007669"/>
    <property type="project" value="UniProtKB-KW"/>
</dbReference>
<evidence type="ECO:0000259" key="15">
    <source>
        <dbReference type="PROSITE" id="PS50011"/>
    </source>
</evidence>
<dbReference type="PANTHER" id="PTHR47634">
    <property type="entry name" value="PROTEIN KINASE DOMAIN-CONTAINING PROTEIN-RELATED"/>
    <property type="match status" value="1"/>
</dbReference>
<keyword evidence="7" id="KW-0808">Transferase</keyword>
<dbReference type="EC" id="2.7.11.1" evidence="3"/>
<dbReference type="GO" id="GO:0000245">
    <property type="term" value="P:spliceosomal complex assembly"/>
    <property type="evidence" value="ECO:0007669"/>
    <property type="project" value="TreeGrafter"/>
</dbReference>
<dbReference type="PROSITE" id="PS00109">
    <property type="entry name" value="PROTEIN_KINASE_TYR"/>
    <property type="match status" value="1"/>
</dbReference>
<evidence type="ECO:0000256" key="2">
    <source>
        <dbReference type="ARBA" id="ARBA00011534"/>
    </source>
</evidence>
<evidence type="ECO:0000256" key="12">
    <source>
        <dbReference type="ARBA" id="ARBA00033194"/>
    </source>
</evidence>
<evidence type="ECO:0000256" key="6">
    <source>
        <dbReference type="ARBA" id="ARBA00022527"/>
    </source>
</evidence>
<evidence type="ECO:0000256" key="7">
    <source>
        <dbReference type="ARBA" id="ARBA00022679"/>
    </source>
</evidence>
<dbReference type="GO" id="GO:0004674">
    <property type="term" value="F:protein serine/threonine kinase activity"/>
    <property type="evidence" value="ECO:0007669"/>
    <property type="project" value="UniProtKB-KW"/>
</dbReference>
<comment type="catalytic activity">
    <reaction evidence="13">
        <text>L-threonyl-[protein] + ATP = O-phospho-L-threonyl-[protein] + ADP + H(+)</text>
        <dbReference type="Rhea" id="RHEA:46608"/>
        <dbReference type="Rhea" id="RHEA-COMP:11060"/>
        <dbReference type="Rhea" id="RHEA-COMP:11605"/>
        <dbReference type="ChEBI" id="CHEBI:15378"/>
        <dbReference type="ChEBI" id="CHEBI:30013"/>
        <dbReference type="ChEBI" id="CHEBI:30616"/>
        <dbReference type="ChEBI" id="CHEBI:61977"/>
        <dbReference type="ChEBI" id="CHEBI:456216"/>
        <dbReference type="EC" id="2.7.11.1"/>
    </reaction>
</comment>
<name>A0A8K0WL27_9HYPO</name>
<keyword evidence="8" id="KW-0547">Nucleotide-binding</keyword>
<keyword evidence="17" id="KW-1185">Reference proteome</keyword>
<dbReference type="PROSITE" id="PS50011">
    <property type="entry name" value="PROTEIN_KINASE_DOM"/>
    <property type="match status" value="1"/>
</dbReference>
<keyword evidence="6" id="KW-0723">Serine/threonine-protein kinase</keyword>
<dbReference type="OrthoDB" id="5979581at2759"/>